<evidence type="ECO:0000313" key="2">
    <source>
        <dbReference type="EMBL" id="GBN07586.1"/>
    </source>
</evidence>
<feature type="transmembrane region" description="Helical" evidence="1">
    <location>
        <begin position="27"/>
        <end position="50"/>
    </location>
</feature>
<sequence>MTRTTLELALFKNQVSNLEPSDSEAEALPLAHCGLIIILGQTFEVFVAALSQEKKRFCRFSLLPGQIDPIFQRNGINYLKALPSARLLLFTPKRFAVEFH</sequence>
<keyword evidence="1" id="KW-1133">Transmembrane helix</keyword>
<keyword evidence="1" id="KW-0472">Membrane</keyword>
<evidence type="ECO:0000313" key="3">
    <source>
        <dbReference type="Proteomes" id="UP000499080"/>
    </source>
</evidence>
<organism evidence="2 3">
    <name type="scientific">Araneus ventricosus</name>
    <name type="common">Orbweaver spider</name>
    <name type="synonym">Epeira ventricosa</name>
    <dbReference type="NCBI Taxonomy" id="182803"/>
    <lineage>
        <taxon>Eukaryota</taxon>
        <taxon>Metazoa</taxon>
        <taxon>Ecdysozoa</taxon>
        <taxon>Arthropoda</taxon>
        <taxon>Chelicerata</taxon>
        <taxon>Arachnida</taxon>
        <taxon>Araneae</taxon>
        <taxon>Araneomorphae</taxon>
        <taxon>Entelegynae</taxon>
        <taxon>Araneoidea</taxon>
        <taxon>Araneidae</taxon>
        <taxon>Araneus</taxon>
    </lineage>
</organism>
<reference evidence="2 3" key="1">
    <citation type="journal article" date="2019" name="Sci. Rep.">
        <title>Orb-weaving spider Araneus ventricosus genome elucidates the spidroin gene catalogue.</title>
        <authorList>
            <person name="Kono N."/>
            <person name="Nakamura H."/>
            <person name="Ohtoshi R."/>
            <person name="Moran D.A.P."/>
            <person name="Shinohara A."/>
            <person name="Yoshida Y."/>
            <person name="Fujiwara M."/>
            <person name="Mori M."/>
            <person name="Tomita M."/>
            <person name="Arakawa K."/>
        </authorList>
    </citation>
    <scope>NUCLEOTIDE SEQUENCE [LARGE SCALE GENOMIC DNA]</scope>
</reference>
<name>A0A4Y2L1T0_ARAVE</name>
<keyword evidence="3" id="KW-1185">Reference proteome</keyword>
<dbReference type="EMBL" id="BGPR01005170">
    <property type="protein sequence ID" value="GBN07586.1"/>
    <property type="molecule type" value="Genomic_DNA"/>
</dbReference>
<gene>
    <name evidence="2" type="ORF">AVEN_109736_1</name>
</gene>
<accession>A0A4Y2L1T0</accession>
<keyword evidence="1" id="KW-0812">Transmembrane</keyword>
<proteinExistence type="predicted"/>
<dbReference type="Proteomes" id="UP000499080">
    <property type="component" value="Unassembled WGS sequence"/>
</dbReference>
<evidence type="ECO:0000256" key="1">
    <source>
        <dbReference type="SAM" id="Phobius"/>
    </source>
</evidence>
<protein>
    <submittedName>
        <fullName evidence="2">Uncharacterized protein</fullName>
    </submittedName>
</protein>
<dbReference type="AlphaFoldDB" id="A0A4Y2L1T0"/>
<comment type="caution">
    <text evidence="2">The sequence shown here is derived from an EMBL/GenBank/DDBJ whole genome shotgun (WGS) entry which is preliminary data.</text>
</comment>